<dbReference type="CDD" id="cd21044">
    <property type="entry name" value="Rab11BD_RAB3IP_like"/>
    <property type="match status" value="1"/>
</dbReference>
<dbReference type="AlphaFoldDB" id="A0A9W8FX29"/>
<evidence type="ECO:0000313" key="5">
    <source>
        <dbReference type="EMBL" id="KAJ2668841.1"/>
    </source>
</evidence>
<feature type="domain" description="GDP/GTP exchange factor Sec2 N-terminal" evidence="4">
    <location>
        <begin position="179"/>
        <end position="311"/>
    </location>
</feature>
<dbReference type="GO" id="GO:0006887">
    <property type="term" value="P:exocytosis"/>
    <property type="evidence" value="ECO:0007669"/>
    <property type="project" value="TreeGrafter"/>
</dbReference>
<feature type="compositionally biased region" description="Polar residues" evidence="3">
    <location>
        <begin position="74"/>
        <end position="97"/>
    </location>
</feature>
<comment type="caution">
    <text evidence="5">The sequence shown here is derived from an EMBL/GenBank/DDBJ whole genome shotgun (WGS) entry which is preliminary data.</text>
</comment>
<dbReference type="InterPro" id="IPR009449">
    <property type="entry name" value="Sec2_N"/>
</dbReference>
<feature type="compositionally biased region" description="Low complexity" evidence="3">
    <location>
        <begin position="738"/>
        <end position="747"/>
    </location>
</feature>
<dbReference type="Gene3D" id="6.10.140.910">
    <property type="match status" value="1"/>
</dbReference>
<evidence type="ECO:0000259" key="4">
    <source>
        <dbReference type="Pfam" id="PF06428"/>
    </source>
</evidence>
<proteinExistence type="predicted"/>
<dbReference type="InterPro" id="IPR040351">
    <property type="entry name" value="RAB3IL/RAB3IP/Sec2"/>
</dbReference>
<dbReference type="OrthoDB" id="5560525at2759"/>
<gene>
    <name evidence="5" type="ORF">GGI25_006335</name>
</gene>
<accession>A0A9W8FX29</accession>
<feature type="compositionally biased region" description="Low complexity" evidence="3">
    <location>
        <begin position="102"/>
        <end position="119"/>
    </location>
</feature>
<protein>
    <recommendedName>
        <fullName evidence="4">GDP/GTP exchange factor Sec2 N-terminal domain-containing protein</fullName>
    </recommendedName>
</protein>
<feature type="region of interest" description="Disordered" evidence="3">
    <location>
        <begin position="74"/>
        <end position="130"/>
    </location>
</feature>
<sequence>MTTPGFLPYASTVVGLVPERKMQGSDPARNDASAGSSSKATAASINTAASQSSAVKDLDNIYERLNNVSLALKNTDSATPSGNGTQRSSSHPLSQQPLGKVTDNNAASSSTAIDATTNIESAPATRNPNECDPECACQRVLLDASPGACGICGGRPNVLAKLNNDRLRALEDLEIATQRINELAHEKARHVDYIADLETRVAEQAKKIDQQRDVIAGLKNDLSAMNDKFVDQVNMTAEISHSRELVEAELEDLTQKLFTEANTMVAEEKKARAETEKTASHLRNIIDDLENRLASETMQSHELKERIEQMSAEYDELLIKRNLASSRRGSFSSHLSDMTGGDASAVLKREGSLAGINGGGSIASGAAGASAPPESFRLASHAATMIAGSKAHPPSPLAGGAPIRLDEALLAEFRDFATQAQIPRSTNYMSLPYIKSVVSADIEPCLRFGSQPRISSRNVHDAIAANRLQIEEMTPQIAAEMRRLQQAADRPNSHRQAMLWERFSGSVASNPNGCQACGRDCQQCAYRFRMGYRPDSEWIQIDTMCRDRLVAVCEFYGFVRYLRQGIFASRSLMDLYTETIRLRLCMFYARIGAYGYAIDIDPALTEAPIFSRSSSIATHPDSPTALALTSGSHALAAPAGLQHMSPMTAPYINTSRAASSVSVSSVPHQESSARPSSLLAVDAAGAANRYRSKSHEASALPISVAEKPIPKQVTEPDTMETITANSENETESKREVFSSESPAPSSSNVDAGVVKVGAVPSENSS</sequence>
<feature type="region of interest" description="Disordered" evidence="3">
    <location>
        <begin position="708"/>
        <end position="765"/>
    </location>
</feature>
<dbReference type="PANTHER" id="PTHR14430">
    <property type="entry name" value="RABIN3-RELATED"/>
    <property type="match status" value="1"/>
</dbReference>
<feature type="coiled-coil region" evidence="2">
    <location>
        <begin position="159"/>
        <end position="228"/>
    </location>
</feature>
<dbReference type="EMBL" id="JANBTW010000174">
    <property type="protein sequence ID" value="KAJ2668841.1"/>
    <property type="molecule type" value="Genomic_DNA"/>
</dbReference>
<dbReference type="Proteomes" id="UP001151518">
    <property type="component" value="Unassembled WGS sequence"/>
</dbReference>
<reference evidence="5" key="1">
    <citation type="submission" date="2022-07" db="EMBL/GenBank/DDBJ databases">
        <title>Phylogenomic reconstructions and comparative analyses of Kickxellomycotina fungi.</title>
        <authorList>
            <person name="Reynolds N.K."/>
            <person name="Stajich J.E."/>
            <person name="Barry K."/>
            <person name="Grigoriev I.V."/>
            <person name="Crous P."/>
            <person name="Smith M.E."/>
        </authorList>
    </citation>
    <scope>NUCLEOTIDE SEQUENCE</scope>
    <source>
        <strain evidence="5">NRRL 3115</strain>
    </source>
</reference>
<dbReference type="GO" id="GO:0070319">
    <property type="term" value="C:Golgi to plasma membrane transport vesicle"/>
    <property type="evidence" value="ECO:0007669"/>
    <property type="project" value="TreeGrafter"/>
</dbReference>
<evidence type="ECO:0000256" key="3">
    <source>
        <dbReference type="SAM" id="MobiDB-lite"/>
    </source>
</evidence>
<dbReference type="Pfam" id="PF06428">
    <property type="entry name" value="Sec2p"/>
    <property type="match status" value="1"/>
</dbReference>
<dbReference type="GO" id="GO:0051286">
    <property type="term" value="C:cell tip"/>
    <property type="evidence" value="ECO:0007669"/>
    <property type="project" value="TreeGrafter"/>
</dbReference>
<evidence type="ECO:0000256" key="1">
    <source>
        <dbReference type="ARBA" id="ARBA00023054"/>
    </source>
</evidence>
<organism evidence="5 6">
    <name type="scientific">Coemansia spiralis</name>
    <dbReference type="NCBI Taxonomy" id="417178"/>
    <lineage>
        <taxon>Eukaryota</taxon>
        <taxon>Fungi</taxon>
        <taxon>Fungi incertae sedis</taxon>
        <taxon>Zoopagomycota</taxon>
        <taxon>Kickxellomycotina</taxon>
        <taxon>Kickxellomycetes</taxon>
        <taxon>Kickxellales</taxon>
        <taxon>Kickxellaceae</taxon>
        <taxon>Coemansia</taxon>
    </lineage>
</organism>
<feature type="compositionally biased region" description="Low complexity" evidence="3">
    <location>
        <begin position="32"/>
        <end position="44"/>
    </location>
</feature>
<evidence type="ECO:0000256" key="2">
    <source>
        <dbReference type="SAM" id="Coils"/>
    </source>
</evidence>
<dbReference type="GO" id="GO:0005085">
    <property type="term" value="F:guanyl-nucleotide exchange factor activity"/>
    <property type="evidence" value="ECO:0007669"/>
    <property type="project" value="InterPro"/>
</dbReference>
<dbReference type="PANTHER" id="PTHR14430:SF0">
    <property type="entry name" value="SEC2P DOMAIN-CONTAINING PROTEIN"/>
    <property type="match status" value="1"/>
</dbReference>
<feature type="region of interest" description="Disordered" evidence="3">
    <location>
        <begin position="18"/>
        <end position="50"/>
    </location>
</feature>
<keyword evidence="1 2" id="KW-0175">Coiled coil</keyword>
<dbReference type="Pfam" id="PF25555">
    <property type="entry name" value="RAB3A-like_C"/>
    <property type="match status" value="1"/>
</dbReference>
<dbReference type="SUPFAM" id="SSF144284">
    <property type="entry name" value="Sec2 N-terminal region"/>
    <property type="match status" value="1"/>
</dbReference>
<evidence type="ECO:0000313" key="6">
    <source>
        <dbReference type="Proteomes" id="UP001151518"/>
    </source>
</evidence>
<feature type="coiled-coil region" evidence="2">
    <location>
        <begin position="272"/>
        <end position="320"/>
    </location>
</feature>
<name>A0A9W8FX29_9FUNG</name>